<reference evidence="1" key="1">
    <citation type="submission" date="2023-02" db="EMBL/GenBank/DDBJ databases">
        <title>Genome of toxic invasive species Heracleum sosnowskyi carries increased number of genes despite the absence of recent whole-genome duplications.</title>
        <authorList>
            <person name="Schelkunov M."/>
            <person name="Shtratnikova V."/>
            <person name="Makarenko M."/>
            <person name="Klepikova A."/>
            <person name="Omelchenko D."/>
            <person name="Novikova G."/>
            <person name="Obukhova E."/>
            <person name="Bogdanov V."/>
            <person name="Penin A."/>
            <person name="Logacheva M."/>
        </authorList>
    </citation>
    <scope>NUCLEOTIDE SEQUENCE</scope>
    <source>
        <strain evidence="1">Hsosn_3</strain>
        <tissue evidence="1">Leaf</tissue>
    </source>
</reference>
<evidence type="ECO:0000313" key="2">
    <source>
        <dbReference type="Proteomes" id="UP001237642"/>
    </source>
</evidence>
<proteinExistence type="predicted"/>
<dbReference type="AlphaFoldDB" id="A0AAD8MDG2"/>
<accession>A0AAD8MDG2</accession>
<reference evidence="1" key="2">
    <citation type="submission" date="2023-05" db="EMBL/GenBank/DDBJ databases">
        <authorList>
            <person name="Schelkunov M.I."/>
        </authorList>
    </citation>
    <scope>NUCLEOTIDE SEQUENCE</scope>
    <source>
        <strain evidence="1">Hsosn_3</strain>
        <tissue evidence="1">Leaf</tissue>
    </source>
</reference>
<evidence type="ECO:0000313" key="1">
    <source>
        <dbReference type="EMBL" id="KAK1368193.1"/>
    </source>
</evidence>
<organism evidence="1 2">
    <name type="scientific">Heracleum sosnowskyi</name>
    <dbReference type="NCBI Taxonomy" id="360622"/>
    <lineage>
        <taxon>Eukaryota</taxon>
        <taxon>Viridiplantae</taxon>
        <taxon>Streptophyta</taxon>
        <taxon>Embryophyta</taxon>
        <taxon>Tracheophyta</taxon>
        <taxon>Spermatophyta</taxon>
        <taxon>Magnoliopsida</taxon>
        <taxon>eudicotyledons</taxon>
        <taxon>Gunneridae</taxon>
        <taxon>Pentapetalae</taxon>
        <taxon>asterids</taxon>
        <taxon>campanulids</taxon>
        <taxon>Apiales</taxon>
        <taxon>Apiaceae</taxon>
        <taxon>Apioideae</taxon>
        <taxon>apioid superclade</taxon>
        <taxon>Tordylieae</taxon>
        <taxon>Tordyliinae</taxon>
        <taxon>Heracleum</taxon>
    </lineage>
</organism>
<comment type="caution">
    <text evidence="1">The sequence shown here is derived from an EMBL/GenBank/DDBJ whole genome shotgun (WGS) entry which is preliminary data.</text>
</comment>
<dbReference type="EMBL" id="JAUIZM010000008">
    <property type="protein sequence ID" value="KAK1368193.1"/>
    <property type="molecule type" value="Genomic_DNA"/>
</dbReference>
<protein>
    <submittedName>
        <fullName evidence="1">Uncharacterized protein</fullName>
    </submittedName>
</protein>
<name>A0AAD8MDG2_9APIA</name>
<gene>
    <name evidence="1" type="ORF">POM88_034285</name>
</gene>
<keyword evidence="2" id="KW-1185">Reference proteome</keyword>
<dbReference type="Proteomes" id="UP001237642">
    <property type="component" value="Unassembled WGS sequence"/>
</dbReference>
<sequence length="105" mass="11431">MELMVLMSGVADEALPPPLPPPRPLHADVVVPLRVGGDFKIIANKPLCVPITGHGLSSIGNKVQLLTNHIKVSVTNVDVNFFTTISSSSMKTVVQLFTHFQQFER</sequence>